<dbReference type="NCBIfam" id="NF038126">
    <property type="entry name" value="PEP_CTERM_FxDxF"/>
    <property type="match status" value="1"/>
</dbReference>
<reference evidence="2 3" key="1">
    <citation type="submission" date="2019-03" db="EMBL/GenBank/DDBJ databases">
        <title>Draft Genome Sequences of Six Type Strains of the Genus Massilia.</title>
        <authorList>
            <person name="Miess H."/>
            <person name="Frediansyhah A."/>
            <person name="Gross H."/>
        </authorList>
    </citation>
    <scope>NUCLEOTIDE SEQUENCE [LARGE SCALE GENOMIC DNA]</scope>
    <source>
        <strain evidence="2 3">DSM 17505</strain>
    </source>
</reference>
<evidence type="ECO:0000259" key="1">
    <source>
        <dbReference type="Pfam" id="PF07589"/>
    </source>
</evidence>
<sequence length="68" mass="6717">MFGVPTLLQAGTYGFTVTGSLANGLAAGSYAGNLAVAPVPEPSTYAMLGLGLGLLAFTARRKSGAKLG</sequence>
<accession>A0ABX5SJ52</accession>
<keyword evidence="3" id="KW-1185">Reference proteome</keyword>
<organism evidence="2 3">
    <name type="scientific">Pseudoduganella plicata</name>
    <dbReference type="NCBI Taxonomy" id="321984"/>
    <lineage>
        <taxon>Bacteria</taxon>
        <taxon>Pseudomonadati</taxon>
        <taxon>Pseudomonadota</taxon>
        <taxon>Betaproteobacteria</taxon>
        <taxon>Burkholderiales</taxon>
        <taxon>Oxalobacteraceae</taxon>
        <taxon>Telluria group</taxon>
        <taxon>Pseudoduganella</taxon>
    </lineage>
</organism>
<dbReference type="NCBIfam" id="TIGR02595">
    <property type="entry name" value="PEP_CTERM"/>
    <property type="match status" value="1"/>
</dbReference>
<evidence type="ECO:0000313" key="2">
    <source>
        <dbReference type="EMBL" id="QBQ39625.1"/>
    </source>
</evidence>
<feature type="domain" description="Ice-binding protein C-terminal" evidence="1">
    <location>
        <begin position="38"/>
        <end position="62"/>
    </location>
</feature>
<dbReference type="InterPro" id="IPR013424">
    <property type="entry name" value="Ice-binding_C"/>
</dbReference>
<evidence type="ECO:0000313" key="3">
    <source>
        <dbReference type="Proteomes" id="UP000294359"/>
    </source>
</evidence>
<dbReference type="Proteomes" id="UP000294359">
    <property type="component" value="Chromosome"/>
</dbReference>
<proteinExistence type="predicted"/>
<dbReference type="Pfam" id="PF07589">
    <property type="entry name" value="PEP-CTERM"/>
    <property type="match status" value="1"/>
</dbReference>
<dbReference type="EMBL" id="CP038026">
    <property type="protein sequence ID" value="QBQ39625.1"/>
    <property type="molecule type" value="Genomic_DNA"/>
</dbReference>
<protein>
    <submittedName>
        <fullName evidence="2">PEP-CTERM sorting domain-containing protein</fullName>
    </submittedName>
</protein>
<gene>
    <name evidence="2" type="ORF">E1742_25805</name>
</gene>
<name>A0ABX5SJ52_9BURK</name>